<sequence>MTSVLPHIKTIASENAYFVTIASLSVFGNGQATSLPVNGGGNQILNCGVAAGTAVTGTNAVFSTAVWASQGATSTLVNNSGKVLRDLGKTVVSSLRTFRKVQAVVSSFSSGSSVGAPVGSTGAVSNSGALAQTVGEEFLTGYIEIVGLSGFAATATPAAVARMG</sequence>
<organism evidence="1">
    <name type="scientific">viral metagenome</name>
    <dbReference type="NCBI Taxonomy" id="1070528"/>
    <lineage>
        <taxon>unclassified sequences</taxon>
        <taxon>metagenomes</taxon>
        <taxon>organismal metagenomes</taxon>
    </lineage>
</organism>
<reference evidence="1" key="1">
    <citation type="journal article" date="2020" name="Nature">
        <title>Giant virus diversity and host interactions through global metagenomics.</title>
        <authorList>
            <person name="Schulz F."/>
            <person name="Roux S."/>
            <person name="Paez-Espino D."/>
            <person name="Jungbluth S."/>
            <person name="Walsh D.A."/>
            <person name="Denef V.J."/>
            <person name="McMahon K.D."/>
            <person name="Konstantinidis K.T."/>
            <person name="Eloe-Fadrosh E.A."/>
            <person name="Kyrpides N.C."/>
            <person name="Woyke T."/>
        </authorList>
    </citation>
    <scope>NUCLEOTIDE SEQUENCE</scope>
    <source>
        <strain evidence="1">GVMAG-M-3300023184-62</strain>
    </source>
</reference>
<evidence type="ECO:0000313" key="1">
    <source>
        <dbReference type="EMBL" id="QHT89773.1"/>
    </source>
</evidence>
<accession>A0A6C0IE30</accession>
<dbReference type="EMBL" id="MN740152">
    <property type="protein sequence ID" value="QHT89773.1"/>
    <property type="molecule type" value="Genomic_DNA"/>
</dbReference>
<dbReference type="AlphaFoldDB" id="A0A6C0IE30"/>
<protein>
    <submittedName>
        <fullName evidence="1">Uncharacterized protein</fullName>
    </submittedName>
</protein>
<name>A0A6C0IE30_9ZZZZ</name>
<proteinExistence type="predicted"/>